<proteinExistence type="predicted"/>
<name>A0A2P2KIW4_RHIMU</name>
<reference evidence="1" key="1">
    <citation type="submission" date="2018-02" db="EMBL/GenBank/DDBJ databases">
        <title>Rhizophora mucronata_Transcriptome.</title>
        <authorList>
            <person name="Meera S.P."/>
            <person name="Sreeshan A."/>
            <person name="Augustine A."/>
        </authorList>
    </citation>
    <scope>NUCLEOTIDE SEQUENCE</scope>
    <source>
        <tissue evidence="1">Leaf</tissue>
    </source>
</reference>
<accession>A0A2P2KIW4</accession>
<dbReference type="AlphaFoldDB" id="A0A2P2KIW4"/>
<sequence length="32" mass="3698">MVFAGSTAGSTSCWDLRYYCHYAICFRIIYAQ</sequence>
<organism evidence="1">
    <name type="scientific">Rhizophora mucronata</name>
    <name type="common">Asiatic mangrove</name>
    <dbReference type="NCBI Taxonomy" id="61149"/>
    <lineage>
        <taxon>Eukaryota</taxon>
        <taxon>Viridiplantae</taxon>
        <taxon>Streptophyta</taxon>
        <taxon>Embryophyta</taxon>
        <taxon>Tracheophyta</taxon>
        <taxon>Spermatophyta</taxon>
        <taxon>Magnoliopsida</taxon>
        <taxon>eudicotyledons</taxon>
        <taxon>Gunneridae</taxon>
        <taxon>Pentapetalae</taxon>
        <taxon>rosids</taxon>
        <taxon>fabids</taxon>
        <taxon>Malpighiales</taxon>
        <taxon>Rhizophoraceae</taxon>
        <taxon>Rhizophora</taxon>
    </lineage>
</organism>
<dbReference type="EMBL" id="GGEC01025186">
    <property type="protein sequence ID" value="MBX05670.1"/>
    <property type="molecule type" value="Transcribed_RNA"/>
</dbReference>
<evidence type="ECO:0000313" key="1">
    <source>
        <dbReference type="EMBL" id="MBX05670.1"/>
    </source>
</evidence>
<protein>
    <submittedName>
        <fullName evidence="1">Uncharacterized protein</fullName>
    </submittedName>
</protein>